<dbReference type="EMBL" id="SORX01000006">
    <property type="protein sequence ID" value="TFE00719.1"/>
    <property type="molecule type" value="Genomic_DNA"/>
</dbReference>
<comment type="caution">
    <text evidence="3">The sequence shown here is derived from an EMBL/GenBank/DDBJ whole genome shotgun (WGS) entry which is preliminary data.</text>
</comment>
<dbReference type="SUPFAM" id="SSF51735">
    <property type="entry name" value="NAD(P)-binding Rossmann-fold domains"/>
    <property type="match status" value="1"/>
</dbReference>
<evidence type="ECO:0000259" key="2">
    <source>
        <dbReference type="Pfam" id="PF22725"/>
    </source>
</evidence>
<dbReference type="AlphaFoldDB" id="A0A4Y8LEU2"/>
<dbReference type="Pfam" id="PF01408">
    <property type="entry name" value="GFO_IDH_MocA"/>
    <property type="match status" value="1"/>
</dbReference>
<dbReference type="InterPro" id="IPR000683">
    <property type="entry name" value="Gfo/Idh/MocA-like_OxRdtase_N"/>
</dbReference>
<reference evidence="3 4" key="1">
    <citation type="submission" date="2019-03" db="EMBL/GenBank/DDBJ databases">
        <authorList>
            <person name="Yang Y."/>
        </authorList>
    </citation>
    <scope>NUCLEOTIDE SEQUENCE [LARGE SCALE GENOMIC DNA]</scope>
    <source>
        <strain evidence="3 4">ASL-1</strain>
    </source>
</reference>
<dbReference type="PANTHER" id="PTHR43377">
    <property type="entry name" value="BILIVERDIN REDUCTASE A"/>
    <property type="match status" value="1"/>
</dbReference>
<dbReference type="InterPro" id="IPR051450">
    <property type="entry name" value="Gfo/Idh/MocA_Oxidoreductases"/>
</dbReference>
<dbReference type="InterPro" id="IPR008354">
    <property type="entry name" value="Glc-Fru_OxRdtase_bac"/>
</dbReference>
<dbReference type="RefSeq" id="WP_134382039.1">
    <property type="nucleotide sequence ID" value="NZ_SORX01000006.1"/>
</dbReference>
<dbReference type="Gene3D" id="3.40.50.720">
    <property type="entry name" value="NAD(P)-binding Rossmann-like Domain"/>
    <property type="match status" value="1"/>
</dbReference>
<sequence length="347" mass="38089">MKKLRVGVIGCGSIASRRHLLEYQQNEGAEIAAVVDIVEERAQEMAEAFGAKAYTRYEEMLQDETIDAVSVCLPNYLHAKVSIDALNAGKHVLCEKPMATSREEAEEMNLAAKTNNKKLMIAHNQRFVPSHQRAKKLLDSGELGKVYSFKTTFGHPGPERWSVDGRSSWFFDKDKAFIGALGDLGVHKSDLIRYLLGEVSQVGAFVESSAKEGTDIDDNAVCILRMQSGVIGTLAASWSYVSGGDNSTIIYTEKAVLKIEADPDYPLIVQYSNGDIVKYELAKIQSNDAGGQTNTHVIDHFVESIIENKEPLITGEEGMKSLDVILGALESNKTDQMVKLGVLVDMN</sequence>
<evidence type="ECO:0000313" key="4">
    <source>
        <dbReference type="Proteomes" id="UP000297776"/>
    </source>
</evidence>
<dbReference type="Proteomes" id="UP000297776">
    <property type="component" value="Unassembled WGS sequence"/>
</dbReference>
<protein>
    <submittedName>
        <fullName evidence="3">Gfo/Idh/MocA family oxidoreductase</fullName>
    </submittedName>
</protein>
<proteinExistence type="predicted"/>
<dbReference type="InterPro" id="IPR036291">
    <property type="entry name" value="NAD(P)-bd_dom_sf"/>
</dbReference>
<feature type="domain" description="Gfo/Idh/MocA-like oxidoreductase N-terminal" evidence="1">
    <location>
        <begin position="4"/>
        <end position="123"/>
    </location>
</feature>
<organism evidence="3 4">
    <name type="scientific">Jeotgalibacillus salarius</name>
    <dbReference type="NCBI Taxonomy" id="546023"/>
    <lineage>
        <taxon>Bacteria</taxon>
        <taxon>Bacillati</taxon>
        <taxon>Bacillota</taxon>
        <taxon>Bacilli</taxon>
        <taxon>Bacillales</taxon>
        <taxon>Caryophanaceae</taxon>
        <taxon>Jeotgalibacillus</taxon>
    </lineage>
</organism>
<dbReference type="Pfam" id="PF22725">
    <property type="entry name" value="GFO_IDH_MocA_C3"/>
    <property type="match status" value="1"/>
</dbReference>
<evidence type="ECO:0000313" key="3">
    <source>
        <dbReference type="EMBL" id="TFE00719.1"/>
    </source>
</evidence>
<accession>A0A4Y8LEU2</accession>
<keyword evidence="4" id="KW-1185">Reference proteome</keyword>
<evidence type="ECO:0000259" key="1">
    <source>
        <dbReference type="Pfam" id="PF01408"/>
    </source>
</evidence>
<feature type="domain" description="GFO/IDH/MocA-like oxidoreductase" evidence="2">
    <location>
        <begin position="131"/>
        <end position="257"/>
    </location>
</feature>
<dbReference type="PRINTS" id="PR01775">
    <property type="entry name" value="GLFROXRDTASE"/>
</dbReference>
<gene>
    <name evidence="3" type="ORF">E2626_11635</name>
</gene>
<dbReference type="PANTHER" id="PTHR43377:SF1">
    <property type="entry name" value="BILIVERDIN REDUCTASE A"/>
    <property type="match status" value="1"/>
</dbReference>
<dbReference type="OrthoDB" id="9815825at2"/>
<dbReference type="InterPro" id="IPR055170">
    <property type="entry name" value="GFO_IDH_MocA-like_dom"/>
</dbReference>
<dbReference type="Gene3D" id="3.30.360.10">
    <property type="entry name" value="Dihydrodipicolinate Reductase, domain 2"/>
    <property type="match status" value="1"/>
</dbReference>
<dbReference type="GO" id="GO:0000166">
    <property type="term" value="F:nucleotide binding"/>
    <property type="evidence" value="ECO:0007669"/>
    <property type="project" value="InterPro"/>
</dbReference>
<dbReference type="SUPFAM" id="SSF55347">
    <property type="entry name" value="Glyceraldehyde-3-phosphate dehydrogenase-like, C-terminal domain"/>
    <property type="match status" value="1"/>
</dbReference>
<name>A0A4Y8LEU2_9BACL</name>